<dbReference type="InterPro" id="IPR029228">
    <property type="entry name" value="Alkyl_sulf_dimr"/>
</dbReference>
<sequence length="634" mass="73317">MIIKDLFNSIYLFKRDMASKFVIEKNRKFLKEYDIYSEIDYHDAMKGFYASLDGQKNTLSFEELINSRKTMNQIISECPLTDNPSYYKKANIENLEGVFEIIPKKIYQVRAFTLDLANFTVVRGKTGWIIIDCMSTISACKKAFELIQNTVENLSVSAIIITHSHGDHYGGYSGVGNDESLLYLPETFFDMIFDENIMAGGAMKRRGEFMYGSRLRNSCTKVTGKSLDPTTINISIPYSKNTIFIKENCTIDIDGIKFDFILTPNTEAPANMMMYLPDFNTLSAADNMIQTMHNLLTPRGAKVRSGKLWSQYIDDIIVKYGKDVQIHFGGHNWALYGNKKILHFWKTKRDLYKYIHDQTLRYANYGYTPNEIAEFIKLPKSLSNEFCCRDFYGTLNFNIKSQYQLYLGWYDGNPAHLNEIPQKELSKKYIKAFGGEENTLNIGKEAFNNGDYRWAVTILNYLIFSNPKNEDARELLAKTYEQLSYTQECLVWKYSYETAALELREHQFNEILNNCPLYQLLPLQTFCDLLSISVNPQLINGIDTSINIDIFDTNESIILVISNCVLHTRLFSSNSFGFLKTKHEFLIKLFTKEVKLNQLIKEKKVETDSIDLLNKLIDSISLENRRFFIVEPKI</sequence>
<dbReference type="CDD" id="cd07710">
    <property type="entry name" value="arylsulfatase_Sdsa1-like_MBL-fold"/>
    <property type="match status" value="1"/>
</dbReference>
<gene>
    <name evidence="7" type="ORF">EDI_115930</name>
</gene>
<dbReference type="SUPFAM" id="SSF55718">
    <property type="entry name" value="SCP-like"/>
    <property type="match status" value="1"/>
</dbReference>
<dbReference type="OrthoDB" id="449487at2759"/>
<keyword evidence="3" id="KW-0378">Hydrolase</keyword>
<dbReference type="FunFam" id="1.25.40.880:FF:000001">
    <property type="entry name" value="SDS hydrolase SdsA1"/>
    <property type="match status" value="1"/>
</dbReference>
<dbReference type="FunFam" id="3.60.15.30:FF:000001">
    <property type="entry name" value="Alkyl/aryl-sulfatase BDS1"/>
    <property type="match status" value="1"/>
</dbReference>
<dbReference type="GeneID" id="5882258"/>
<dbReference type="InterPro" id="IPR044097">
    <property type="entry name" value="Bds1/SdsA1_MBL-fold"/>
</dbReference>
<dbReference type="SMART" id="SM00849">
    <property type="entry name" value="Lactamase_B"/>
    <property type="match status" value="1"/>
</dbReference>
<dbReference type="InterPro" id="IPR036866">
    <property type="entry name" value="RibonucZ/Hydroxyglut_hydro"/>
</dbReference>
<evidence type="ECO:0000256" key="5">
    <source>
        <dbReference type="ARBA" id="ARBA00033751"/>
    </source>
</evidence>
<dbReference type="RefSeq" id="XP_001737235.1">
    <property type="nucleotide sequence ID" value="XM_001737183.1"/>
</dbReference>
<organism evidence="8">
    <name type="scientific">Entamoeba dispar (strain ATCC PRA-260 / SAW760)</name>
    <dbReference type="NCBI Taxonomy" id="370354"/>
    <lineage>
        <taxon>Eukaryota</taxon>
        <taxon>Amoebozoa</taxon>
        <taxon>Evosea</taxon>
        <taxon>Archamoebae</taxon>
        <taxon>Mastigamoebida</taxon>
        <taxon>Entamoebidae</taxon>
        <taxon>Entamoeba</taxon>
    </lineage>
</organism>
<dbReference type="Gene3D" id="3.60.15.30">
    <property type="entry name" value="Metallo-beta-lactamase domain"/>
    <property type="match status" value="1"/>
</dbReference>
<dbReference type="GO" id="GO:0018741">
    <property type="term" value="F:linear primary-alkylsulfatase activity"/>
    <property type="evidence" value="ECO:0007669"/>
    <property type="project" value="InterPro"/>
</dbReference>
<dbReference type="Pfam" id="PF00753">
    <property type="entry name" value="Lactamase_B"/>
    <property type="match status" value="1"/>
</dbReference>
<dbReference type="GO" id="GO:0046872">
    <property type="term" value="F:metal ion binding"/>
    <property type="evidence" value="ECO:0007669"/>
    <property type="project" value="UniProtKB-KW"/>
</dbReference>
<proteinExistence type="inferred from homology"/>
<dbReference type="KEGG" id="edi:EDI_115930"/>
<evidence type="ECO:0000256" key="3">
    <source>
        <dbReference type="ARBA" id="ARBA00022801"/>
    </source>
</evidence>
<dbReference type="Pfam" id="PF14863">
    <property type="entry name" value="Alkyl_sulf_dimr"/>
    <property type="match status" value="1"/>
</dbReference>
<dbReference type="AlphaFoldDB" id="B0EG56"/>
<dbReference type="PANTHER" id="PTHR43223">
    <property type="entry name" value="ALKYL/ARYL-SULFATASE"/>
    <property type="match status" value="1"/>
</dbReference>
<evidence type="ECO:0000313" key="7">
    <source>
        <dbReference type="EMBL" id="EDR26483.1"/>
    </source>
</evidence>
<dbReference type="Gene3D" id="1.25.40.880">
    <property type="entry name" value="Alkyl sulfatase, dimerisation domain"/>
    <property type="match status" value="1"/>
</dbReference>
<keyword evidence="2" id="KW-0479">Metal-binding</keyword>
<dbReference type="InterPro" id="IPR001279">
    <property type="entry name" value="Metallo-B-lactamas"/>
</dbReference>
<name>B0EG56_ENTDS</name>
<keyword evidence="8" id="KW-1185">Reference proteome</keyword>
<dbReference type="OMA" id="AQHEHDH"/>
<dbReference type="Gene3D" id="3.30.1050.10">
    <property type="entry name" value="SCP2 sterol-binding domain"/>
    <property type="match status" value="1"/>
</dbReference>
<evidence type="ECO:0000313" key="8">
    <source>
        <dbReference type="Proteomes" id="UP000008076"/>
    </source>
</evidence>
<dbReference type="eggNOG" id="ENOG502RJJX">
    <property type="taxonomic scope" value="Eukaryota"/>
</dbReference>
<dbReference type="Proteomes" id="UP000008076">
    <property type="component" value="Unassembled WGS sequence"/>
</dbReference>
<evidence type="ECO:0000259" key="6">
    <source>
        <dbReference type="SMART" id="SM00849"/>
    </source>
</evidence>
<feature type="domain" description="Metallo-beta-lactamase" evidence="6">
    <location>
        <begin position="116"/>
        <end position="331"/>
    </location>
</feature>
<dbReference type="GO" id="GO:0018909">
    <property type="term" value="P:dodecyl sulfate metabolic process"/>
    <property type="evidence" value="ECO:0007669"/>
    <property type="project" value="InterPro"/>
</dbReference>
<dbReference type="PANTHER" id="PTHR43223:SF1">
    <property type="entry name" value="ALKYL_ARYL-SULFATASE BDS1"/>
    <property type="match status" value="1"/>
</dbReference>
<evidence type="ECO:0000256" key="1">
    <source>
        <dbReference type="ARBA" id="ARBA00001947"/>
    </source>
</evidence>
<dbReference type="EMBL" id="DS549179">
    <property type="protein sequence ID" value="EDR26483.1"/>
    <property type="molecule type" value="Genomic_DNA"/>
</dbReference>
<dbReference type="InterPro" id="IPR036527">
    <property type="entry name" value="SCP2_sterol-bd_dom_sf"/>
</dbReference>
<evidence type="ECO:0000256" key="2">
    <source>
        <dbReference type="ARBA" id="ARBA00022723"/>
    </source>
</evidence>
<keyword evidence="4" id="KW-0862">Zinc</keyword>
<dbReference type="Pfam" id="PF14864">
    <property type="entry name" value="Alkyl_sulf_C"/>
    <property type="match status" value="1"/>
</dbReference>
<dbReference type="InterPro" id="IPR029229">
    <property type="entry name" value="Alkyl_sulf_C"/>
</dbReference>
<reference evidence="8" key="1">
    <citation type="submission" date="2007-12" db="EMBL/GenBank/DDBJ databases">
        <title>Annotation of Entamoeba dispar SAW760.</title>
        <authorList>
            <person name="Lorenzi H."/>
            <person name="Inman J."/>
            <person name="Schobel S."/>
            <person name="Amedeo P."/>
            <person name="Caler E."/>
        </authorList>
    </citation>
    <scope>NUCLEOTIDE SEQUENCE [LARGE SCALE GENOMIC DNA]</scope>
    <source>
        <strain evidence="8">ATCC PRA-260 / SAW760</strain>
    </source>
</reference>
<comment type="cofactor">
    <cofactor evidence="1">
        <name>Zn(2+)</name>
        <dbReference type="ChEBI" id="CHEBI:29105"/>
    </cofactor>
</comment>
<evidence type="ECO:0000256" key="4">
    <source>
        <dbReference type="ARBA" id="ARBA00022833"/>
    </source>
</evidence>
<comment type="similarity">
    <text evidence="5">Belongs to the metallo-beta-lactamase superfamily. Type III sulfatase family.</text>
</comment>
<dbReference type="SUPFAM" id="SSF56281">
    <property type="entry name" value="Metallo-hydrolase/oxidoreductase"/>
    <property type="match status" value="1"/>
</dbReference>
<accession>B0EG56</accession>
<protein>
    <recommendedName>
        <fullName evidence="6">Metallo-beta-lactamase domain-containing protein</fullName>
    </recommendedName>
</protein>
<dbReference type="VEuPathDB" id="AmoebaDB:EDI_115930"/>
<dbReference type="InterPro" id="IPR038536">
    <property type="entry name" value="Alkyl/aryl-sulf_dimr_sf"/>
</dbReference>
<dbReference type="GO" id="GO:0046983">
    <property type="term" value="F:protein dimerization activity"/>
    <property type="evidence" value="ECO:0007669"/>
    <property type="project" value="InterPro"/>
</dbReference>
<dbReference type="InterPro" id="IPR052195">
    <property type="entry name" value="Bact_Alkyl/Aryl-Sulfatase"/>
</dbReference>